<evidence type="ECO:0000313" key="3">
    <source>
        <dbReference type="Proteomes" id="UP001157461"/>
    </source>
</evidence>
<reference evidence="2 3" key="1">
    <citation type="submission" date="2022-10" db="EMBL/GenBank/DDBJ databases">
        <title>A novel Pseudomonas species, isolated from Passiflora incarnata leaves.</title>
        <authorList>
            <person name="Cueva-Yesquen L.G."/>
            <person name="Fantinatti-Garboggini F."/>
        </authorList>
    </citation>
    <scope>NUCLEOTIDE SEQUENCE [LARGE SCALE GENOMIC DNA]</scope>
    <source>
        <strain evidence="2 3">CBMAI 2609</strain>
    </source>
</reference>
<dbReference type="EMBL" id="JAPDIQ010000006">
    <property type="protein sequence ID" value="MDH4764147.1"/>
    <property type="molecule type" value="Genomic_DNA"/>
</dbReference>
<feature type="transmembrane region" description="Helical" evidence="1">
    <location>
        <begin position="6"/>
        <end position="27"/>
    </location>
</feature>
<keyword evidence="1" id="KW-0472">Membrane</keyword>
<comment type="caution">
    <text evidence="2">The sequence shown here is derived from an EMBL/GenBank/DDBJ whole genome shotgun (WGS) entry which is preliminary data.</text>
</comment>
<keyword evidence="1" id="KW-0812">Transmembrane</keyword>
<evidence type="ECO:0000313" key="2">
    <source>
        <dbReference type="EMBL" id="MDH4764147.1"/>
    </source>
</evidence>
<dbReference type="Proteomes" id="UP001157461">
    <property type="component" value="Unassembled WGS sequence"/>
</dbReference>
<name>A0ABT6II47_9PSED</name>
<gene>
    <name evidence="2" type="ORF">OMP44_14740</name>
</gene>
<protein>
    <submittedName>
        <fullName evidence="2">Uncharacterized protein</fullName>
    </submittedName>
</protein>
<evidence type="ECO:0000256" key="1">
    <source>
        <dbReference type="SAM" id="Phobius"/>
    </source>
</evidence>
<organism evidence="2 3">
    <name type="scientific">Pseudomonas flavocrustae</name>
    <dbReference type="NCBI Taxonomy" id="2991719"/>
    <lineage>
        <taxon>Bacteria</taxon>
        <taxon>Pseudomonadati</taxon>
        <taxon>Pseudomonadota</taxon>
        <taxon>Gammaproteobacteria</taxon>
        <taxon>Pseudomonadales</taxon>
        <taxon>Pseudomonadaceae</taxon>
        <taxon>Pseudomonas</taxon>
    </lineage>
</organism>
<accession>A0ABT6II47</accession>
<dbReference type="RefSeq" id="WP_280309235.1">
    <property type="nucleotide sequence ID" value="NZ_JAPDIQ010000006.1"/>
</dbReference>
<keyword evidence="1" id="KW-1133">Transmembrane helix</keyword>
<keyword evidence="3" id="KW-1185">Reference proteome</keyword>
<proteinExistence type="predicted"/>
<sequence length="41" mass="4696">MSQTAFGILMLTFLLLVCSGMAIWVTWPNFKLKAQKLLRSH</sequence>